<organism evidence="1">
    <name type="scientific">Anguilla anguilla</name>
    <name type="common">European freshwater eel</name>
    <name type="synonym">Muraena anguilla</name>
    <dbReference type="NCBI Taxonomy" id="7936"/>
    <lineage>
        <taxon>Eukaryota</taxon>
        <taxon>Metazoa</taxon>
        <taxon>Chordata</taxon>
        <taxon>Craniata</taxon>
        <taxon>Vertebrata</taxon>
        <taxon>Euteleostomi</taxon>
        <taxon>Actinopterygii</taxon>
        <taxon>Neopterygii</taxon>
        <taxon>Teleostei</taxon>
        <taxon>Anguilliformes</taxon>
        <taxon>Anguillidae</taxon>
        <taxon>Anguilla</taxon>
    </lineage>
</organism>
<protein>
    <submittedName>
        <fullName evidence="1">Uncharacterized protein</fullName>
    </submittedName>
</protein>
<evidence type="ECO:0000313" key="1">
    <source>
        <dbReference type="EMBL" id="JAH54046.1"/>
    </source>
</evidence>
<dbReference type="EMBL" id="GBXM01054531">
    <property type="protein sequence ID" value="JAH54046.1"/>
    <property type="molecule type" value="Transcribed_RNA"/>
</dbReference>
<name>A0A0E9TKC5_ANGAN</name>
<reference evidence="1" key="1">
    <citation type="submission" date="2014-11" db="EMBL/GenBank/DDBJ databases">
        <authorList>
            <person name="Amaro Gonzalez C."/>
        </authorList>
    </citation>
    <scope>NUCLEOTIDE SEQUENCE</scope>
</reference>
<accession>A0A0E9TKC5</accession>
<reference evidence="1" key="2">
    <citation type="journal article" date="2015" name="Fish Shellfish Immunol.">
        <title>Early steps in the European eel (Anguilla anguilla)-Vibrio vulnificus interaction in the gills: Role of the RtxA13 toxin.</title>
        <authorList>
            <person name="Callol A."/>
            <person name="Pajuelo D."/>
            <person name="Ebbesson L."/>
            <person name="Teles M."/>
            <person name="MacKenzie S."/>
            <person name="Amaro C."/>
        </authorList>
    </citation>
    <scope>NUCLEOTIDE SEQUENCE</scope>
</reference>
<sequence length="13" mass="1487">MNAVTHKDLKLCN</sequence>
<proteinExistence type="predicted"/>